<gene>
    <name evidence="1" type="ORF">CO657_03590</name>
</gene>
<reference evidence="1 2" key="1">
    <citation type="submission" date="2019-01" db="EMBL/GenBank/DDBJ databases">
        <title>Genomic insights into the origins and evolution of symbiotic genes in the Phaseolus vulgaris microsymbionts.</title>
        <authorList>
            <person name="Tong W."/>
        </authorList>
    </citation>
    <scope>NUCLEOTIDE SEQUENCE [LARGE SCALE GENOMIC DNA]</scope>
    <source>
        <strain evidence="1 2">FH23</strain>
    </source>
</reference>
<keyword evidence="2" id="KW-1185">Reference proteome</keyword>
<protein>
    <submittedName>
        <fullName evidence="1">Uncharacterized protein</fullName>
    </submittedName>
</protein>
<dbReference type="KEGG" id="rad:CO657_03590"/>
<proteinExistence type="predicted"/>
<evidence type="ECO:0000313" key="1">
    <source>
        <dbReference type="EMBL" id="QAS77227.1"/>
    </source>
</evidence>
<evidence type="ECO:0000313" key="2">
    <source>
        <dbReference type="Proteomes" id="UP000220927"/>
    </source>
</evidence>
<dbReference type="RefSeq" id="WP_054181545.1">
    <property type="nucleotide sequence ID" value="NZ_CP034998.1"/>
</dbReference>
<dbReference type="AlphaFoldDB" id="A0AAE5TTJ0"/>
<dbReference type="EMBL" id="CP034998">
    <property type="protein sequence ID" value="QAS77227.1"/>
    <property type="molecule type" value="Genomic_DNA"/>
</dbReference>
<sequence length="196" mass="21501">MSVEKRTAPDATLRALTNVMEDIFQTPSDARGGAVTSFAIYEPIPLYTLDLQQAAGAEALKQAKQIAWRYILHSGSERLFADIDSEDGHNSSDSDLFSGLTEGPVAEALEKKLIEIDFEENSPDKNWELRIIEIPSINVGAIWLLGQTAQTPTKFYSYLGAADFSGQTSESDFISVVNNRAVERLLEGSNRSLSTP</sequence>
<organism evidence="1 2">
    <name type="scientific">Rhizobium acidisoli</name>
    <dbReference type="NCBI Taxonomy" id="1538158"/>
    <lineage>
        <taxon>Bacteria</taxon>
        <taxon>Pseudomonadati</taxon>
        <taxon>Pseudomonadota</taxon>
        <taxon>Alphaproteobacteria</taxon>
        <taxon>Hyphomicrobiales</taxon>
        <taxon>Rhizobiaceae</taxon>
        <taxon>Rhizobium/Agrobacterium group</taxon>
        <taxon>Rhizobium</taxon>
    </lineage>
</organism>
<accession>A0AAE5TTJ0</accession>
<dbReference type="Proteomes" id="UP000220927">
    <property type="component" value="Chromosome"/>
</dbReference>
<name>A0AAE5TTJ0_9HYPH</name>